<keyword evidence="2" id="KW-1185">Reference proteome</keyword>
<name>A0ACD3Q7K1_LARCR</name>
<evidence type="ECO:0000313" key="2">
    <source>
        <dbReference type="Proteomes" id="UP000793456"/>
    </source>
</evidence>
<evidence type="ECO:0000313" key="1">
    <source>
        <dbReference type="EMBL" id="TMS02513.1"/>
    </source>
</evidence>
<sequence>MSITQNLVSRLAFQPLNLKDCTRIRGTECPFVSELGRRRTKPGNCLEYGGQGKKANFRLDGREDSYCHCVASAMTNSLSLPVLRCVDKTSTTDLDLETSTSYFLVLPLNNNKSWVNFFQSNTQFTPAVVSSANEANKHIMSPSRVLPDILKRSLYPPPGSSDS</sequence>
<organism evidence="1 2">
    <name type="scientific">Larimichthys crocea</name>
    <name type="common">Large yellow croaker</name>
    <name type="synonym">Pseudosciaena crocea</name>
    <dbReference type="NCBI Taxonomy" id="215358"/>
    <lineage>
        <taxon>Eukaryota</taxon>
        <taxon>Metazoa</taxon>
        <taxon>Chordata</taxon>
        <taxon>Craniata</taxon>
        <taxon>Vertebrata</taxon>
        <taxon>Euteleostomi</taxon>
        <taxon>Actinopterygii</taxon>
        <taxon>Neopterygii</taxon>
        <taxon>Teleostei</taxon>
        <taxon>Neoteleostei</taxon>
        <taxon>Acanthomorphata</taxon>
        <taxon>Eupercaria</taxon>
        <taxon>Sciaenidae</taxon>
        <taxon>Larimichthys</taxon>
    </lineage>
</organism>
<dbReference type="Proteomes" id="UP000793456">
    <property type="component" value="Chromosome XXIII"/>
</dbReference>
<dbReference type="EMBL" id="CM011696">
    <property type="protein sequence ID" value="TMS02513.1"/>
    <property type="molecule type" value="Genomic_DNA"/>
</dbReference>
<gene>
    <name evidence="1" type="ORF">E3U43_020493</name>
</gene>
<proteinExistence type="predicted"/>
<accession>A0ACD3Q7K1</accession>
<reference evidence="1" key="1">
    <citation type="submission" date="2018-11" db="EMBL/GenBank/DDBJ databases">
        <title>The sequence and de novo assembly of Larimichthys crocea genome using PacBio and Hi-C technologies.</title>
        <authorList>
            <person name="Xu P."/>
            <person name="Chen B."/>
            <person name="Zhou Z."/>
            <person name="Ke Q."/>
            <person name="Wu Y."/>
            <person name="Bai H."/>
            <person name="Pu F."/>
        </authorList>
    </citation>
    <scope>NUCLEOTIDE SEQUENCE</scope>
    <source>
        <tissue evidence="1">Muscle</tissue>
    </source>
</reference>
<comment type="caution">
    <text evidence="1">The sequence shown here is derived from an EMBL/GenBank/DDBJ whole genome shotgun (WGS) entry which is preliminary data.</text>
</comment>
<protein>
    <submittedName>
        <fullName evidence="1">Uncharacterized protein</fullName>
    </submittedName>
</protein>